<dbReference type="RefSeq" id="WP_345277708.1">
    <property type="nucleotide sequence ID" value="NZ_BAABJW010000004.1"/>
</dbReference>
<protein>
    <recommendedName>
        <fullName evidence="1">Glycosyl transferase family 1 domain-containing protein</fullName>
    </recommendedName>
</protein>
<feature type="domain" description="Glycosyl transferase family 1" evidence="1">
    <location>
        <begin position="236"/>
        <end position="385"/>
    </location>
</feature>
<dbReference type="PANTHER" id="PTHR12526">
    <property type="entry name" value="GLYCOSYLTRANSFERASE"/>
    <property type="match status" value="1"/>
</dbReference>
<dbReference type="InterPro" id="IPR001296">
    <property type="entry name" value="Glyco_trans_1"/>
</dbReference>
<dbReference type="Proteomes" id="UP001501433">
    <property type="component" value="Unassembled WGS sequence"/>
</dbReference>
<evidence type="ECO:0000313" key="3">
    <source>
        <dbReference type="Proteomes" id="UP001501433"/>
    </source>
</evidence>
<dbReference type="SUPFAM" id="SSF53756">
    <property type="entry name" value="UDP-Glycosyltransferase/glycogen phosphorylase"/>
    <property type="match status" value="1"/>
</dbReference>
<evidence type="ECO:0000313" key="2">
    <source>
        <dbReference type="EMBL" id="GAA4816967.1"/>
    </source>
</evidence>
<name>A0ABP9CS08_9FLAO</name>
<organism evidence="2 3">
    <name type="scientific">Litoribaculum gwangyangense</name>
    <dbReference type="NCBI Taxonomy" id="1130722"/>
    <lineage>
        <taxon>Bacteria</taxon>
        <taxon>Pseudomonadati</taxon>
        <taxon>Bacteroidota</taxon>
        <taxon>Flavobacteriia</taxon>
        <taxon>Flavobacteriales</taxon>
        <taxon>Flavobacteriaceae</taxon>
        <taxon>Litoribaculum</taxon>
    </lineage>
</organism>
<keyword evidence="3" id="KW-1185">Reference proteome</keyword>
<proteinExistence type="predicted"/>
<dbReference type="Gene3D" id="3.40.50.2000">
    <property type="entry name" value="Glycogen Phosphorylase B"/>
    <property type="match status" value="1"/>
</dbReference>
<comment type="caution">
    <text evidence="2">The sequence shown here is derived from an EMBL/GenBank/DDBJ whole genome shotgun (WGS) entry which is preliminary data.</text>
</comment>
<dbReference type="EMBL" id="BAABJW010000004">
    <property type="protein sequence ID" value="GAA4816967.1"/>
    <property type="molecule type" value="Genomic_DNA"/>
</dbReference>
<reference evidence="3" key="1">
    <citation type="journal article" date="2019" name="Int. J. Syst. Evol. Microbiol.">
        <title>The Global Catalogue of Microorganisms (GCM) 10K type strain sequencing project: providing services to taxonomists for standard genome sequencing and annotation.</title>
        <authorList>
            <consortium name="The Broad Institute Genomics Platform"/>
            <consortium name="The Broad Institute Genome Sequencing Center for Infectious Disease"/>
            <person name="Wu L."/>
            <person name="Ma J."/>
        </authorList>
    </citation>
    <scope>NUCLEOTIDE SEQUENCE [LARGE SCALE GENOMIC DNA]</scope>
    <source>
        <strain evidence="3">JCM 18325</strain>
    </source>
</reference>
<sequence length="410" mass="45900">MKILVSHPTSNQNNRAVLRGLKDQKLLYKFYTCIAVFSGGFLDKLKTIGPLKELSRRTFDEDLKKVTKMLPFKETMRLLSTKFRLKSLVKHETGLFSIDAVYHDIDKKVADSLKKHAKNHLDAVYAYEDGAYYSFQEAKKHHITCLYDLPIGYWRYARQLLAKEREAWPDWAATLTGFKDSEQKLQRKDEELALADKILVASTFTAKSLRVYPGKLAPVQVIPYGFPTPVSNRVYDISNRPLKLLFVGGLSQRKGIANMLAAVDYFVPKVQLTIIGNKSTNDCEALDKALSKHTWIPSLPHSEILTQMLAHDVLLFPSLFEGFGLVITEAMSQGTPVITTDRTAGPDLIEHGVNGWLVEAGSTMALQSCIESLVANPEKIIAAGKAALETAKKRPWSVYGKELAEALLKT</sequence>
<gene>
    <name evidence="2" type="ORF">GCM10023330_27030</name>
</gene>
<dbReference type="CDD" id="cd03801">
    <property type="entry name" value="GT4_PimA-like"/>
    <property type="match status" value="1"/>
</dbReference>
<evidence type="ECO:0000259" key="1">
    <source>
        <dbReference type="Pfam" id="PF00534"/>
    </source>
</evidence>
<dbReference type="Pfam" id="PF00534">
    <property type="entry name" value="Glycos_transf_1"/>
    <property type="match status" value="1"/>
</dbReference>
<accession>A0ABP9CS08</accession>